<keyword evidence="2" id="KW-1185">Reference proteome</keyword>
<evidence type="ECO:0000313" key="1">
    <source>
        <dbReference type="EMBL" id="TWF33688.1"/>
    </source>
</evidence>
<evidence type="ECO:0000313" key="2">
    <source>
        <dbReference type="Proteomes" id="UP000320811"/>
    </source>
</evidence>
<comment type="caution">
    <text evidence="1">The sequence shown here is derived from an EMBL/GenBank/DDBJ whole genome shotgun (WGS) entry which is preliminary data.</text>
</comment>
<sequence length="98" mass="11302">MDKVAYCISKMTLVANKVVQDFIAENEPKRDLNINDLKLKFQAFKGDLIQDVNKYMQQCLLEGADQNELTKGTMDVISDASNHVTHFIRLHFDIDIRE</sequence>
<accession>A0A561P6E8</accession>
<dbReference type="EMBL" id="VIWO01000012">
    <property type="protein sequence ID" value="TWF33688.1"/>
    <property type="molecule type" value="Genomic_DNA"/>
</dbReference>
<dbReference type="RefSeq" id="WP_145674372.1">
    <property type="nucleotide sequence ID" value="NZ_VIWO01000012.1"/>
</dbReference>
<dbReference type="AlphaFoldDB" id="A0A561P6E8"/>
<organism evidence="1 2">
    <name type="scientific">Chitinophaga polysaccharea</name>
    <dbReference type="NCBI Taxonomy" id="1293035"/>
    <lineage>
        <taxon>Bacteria</taxon>
        <taxon>Pseudomonadati</taxon>
        <taxon>Bacteroidota</taxon>
        <taxon>Chitinophagia</taxon>
        <taxon>Chitinophagales</taxon>
        <taxon>Chitinophagaceae</taxon>
        <taxon>Chitinophaga</taxon>
    </lineage>
</organism>
<reference evidence="1 2" key="1">
    <citation type="submission" date="2019-06" db="EMBL/GenBank/DDBJ databases">
        <title>Sorghum-associated microbial communities from plants grown in Nebraska, USA.</title>
        <authorList>
            <person name="Schachtman D."/>
        </authorList>
    </citation>
    <scope>NUCLEOTIDE SEQUENCE [LARGE SCALE GENOMIC DNA]</scope>
    <source>
        <strain evidence="1 2">1209</strain>
    </source>
</reference>
<name>A0A561P6E8_9BACT</name>
<proteinExistence type="predicted"/>
<gene>
    <name evidence="1" type="ORF">FHW36_112129</name>
</gene>
<dbReference type="Proteomes" id="UP000320811">
    <property type="component" value="Unassembled WGS sequence"/>
</dbReference>
<protein>
    <submittedName>
        <fullName evidence="1">Uncharacterized protein</fullName>
    </submittedName>
</protein>